<accession>R0AGW5</accession>
<feature type="transmembrane region" description="Helical" evidence="6">
    <location>
        <begin position="12"/>
        <end position="31"/>
    </location>
</feature>
<evidence type="ECO:0000313" key="9">
    <source>
        <dbReference type="Proteomes" id="UP000013041"/>
    </source>
</evidence>
<comment type="subcellular location">
    <subcellularLocation>
        <location evidence="1">Cell membrane</location>
        <topology evidence="1">Multi-pass membrane protein</topology>
    </subcellularLocation>
</comment>
<dbReference type="InterPro" id="IPR053160">
    <property type="entry name" value="MFS_DHA3_Transporter"/>
</dbReference>
<evidence type="ECO:0000256" key="6">
    <source>
        <dbReference type="SAM" id="Phobius"/>
    </source>
</evidence>
<feature type="transmembrane region" description="Helical" evidence="6">
    <location>
        <begin position="337"/>
        <end position="361"/>
    </location>
</feature>
<dbReference type="Gene3D" id="1.20.1250.20">
    <property type="entry name" value="MFS general substrate transporter like domains"/>
    <property type="match status" value="1"/>
</dbReference>
<organism evidence="8 9">
    <name type="scientific">Enterocloster bolteae 90B8</name>
    <dbReference type="NCBI Taxonomy" id="997897"/>
    <lineage>
        <taxon>Bacteria</taxon>
        <taxon>Bacillati</taxon>
        <taxon>Bacillota</taxon>
        <taxon>Clostridia</taxon>
        <taxon>Lachnospirales</taxon>
        <taxon>Lachnospiraceae</taxon>
        <taxon>Enterocloster</taxon>
    </lineage>
</organism>
<name>R0AGW5_9FIRM</name>
<feature type="transmembrane region" description="Helical" evidence="6">
    <location>
        <begin position="214"/>
        <end position="234"/>
    </location>
</feature>
<feature type="transmembrane region" description="Helical" evidence="6">
    <location>
        <begin position="306"/>
        <end position="325"/>
    </location>
</feature>
<dbReference type="AlphaFoldDB" id="R0AGW5"/>
<keyword evidence="2" id="KW-0813">Transport</keyword>
<keyword evidence="5 6" id="KW-0472">Membrane</keyword>
<reference evidence="8 9" key="1">
    <citation type="submission" date="2013-01" db="EMBL/GenBank/DDBJ databases">
        <title>The Genome Sequence of Clostridium bolteae 90B8.</title>
        <authorList>
            <consortium name="The Broad Institute Genome Sequencing Platform"/>
            <person name="Earl A."/>
            <person name="Ward D."/>
            <person name="Feldgarden M."/>
            <person name="Gevers D."/>
            <person name="Courvalin P."/>
            <person name="Lambert T."/>
            <person name="Walker B."/>
            <person name="Young S.K."/>
            <person name="Zeng Q."/>
            <person name="Gargeya S."/>
            <person name="Fitzgerald M."/>
            <person name="Haas B."/>
            <person name="Abouelleil A."/>
            <person name="Alvarado L."/>
            <person name="Arachchi H.M."/>
            <person name="Berlin A.M."/>
            <person name="Chapman S.B."/>
            <person name="Dewar J."/>
            <person name="Goldberg J."/>
            <person name="Griggs A."/>
            <person name="Gujja S."/>
            <person name="Hansen M."/>
            <person name="Howarth C."/>
            <person name="Imamovic A."/>
            <person name="Larimer J."/>
            <person name="McCowan C."/>
            <person name="Murphy C."/>
            <person name="Neiman D."/>
            <person name="Pearson M."/>
            <person name="Priest M."/>
            <person name="Roberts A."/>
            <person name="Saif S."/>
            <person name="Shea T."/>
            <person name="Sisk P."/>
            <person name="Sykes S."/>
            <person name="Wortman J."/>
            <person name="Nusbaum C."/>
            <person name="Birren B."/>
        </authorList>
    </citation>
    <scope>NUCLEOTIDE SEQUENCE [LARGE SCALE GENOMIC DNA]</scope>
    <source>
        <strain evidence="8 9">90B8</strain>
    </source>
</reference>
<keyword evidence="4 6" id="KW-1133">Transmembrane helix</keyword>
<evidence type="ECO:0000256" key="3">
    <source>
        <dbReference type="ARBA" id="ARBA00022692"/>
    </source>
</evidence>
<feature type="transmembrane region" description="Helical" evidence="6">
    <location>
        <begin position="281"/>
        <end position="300"/>
    </location>
</feature>
<dbReference type="SUPFAM" id="SSF103473">
    <property type="entry name" value="MFS general substrate transporter"/>
    <property type="match status" value="1"/>
</dbReference>
<feature type="transmembrane region" description="Helical" evidence="6">
    <location>
        <begin position="246"/>
        <end position="269"/>
    </location>
</feature>
<dbReference type="PANTHER" id="PTHR23530:SF1">
    <property type="entry name" value="PERMEASE, MAJOR FACILITATOR SUPERFAMILY-RELATED"/>
    <property type="match status" value="1"/>
</dbReference>
<dbReference type="HOGENOM" id="CLU_046685_2_1_9"/>
<feature type="domain" description="Major facilitator superfamily (MFS) profile" evidence="7">
    <location>
        <begin position="1"/>
        <end position="396"/>
    </location>
</feature>
<dbReference type="GO" id="GO:0005886">
    <property type="term" value="C:plasma membrane"/>
    <property type="evidence" value="ECO:0007669"/>
    <property type="project" value="UniProtKB-SubCell"/>
</dbReference>
<dbReference type="RefSeq" id="WP_002570929.1">
    <property type="nucleotide sequence ID" value="NZ_KB851142.1"/>
</dbReference>
<keyword evidence="3 6" id="KW-0812">Transmembrane</keyword>
<dbReference type="PROSITE" id="PS50850">
    <property type="entry name" value="MFS"/>
    <property type="match status" value="1"/>
</dbReference>
<proteinExistence type="predicted"/>
<dbReference type="InterPro" id="IPR036259">
    <property type="entry name" value="MFS_trans_sf"/>
</dbReference>
<feature type="transmembrane region" description="Helical" evidence="6">
    <location>
        <begin position="164"/>
        <end position="181"/>
    </location>
</feature>
<dbReference type="PATRIC" id="fig|997897.5.peg.5984"/>
<evidence type="ECO:0000256" key="4">
    <source>
        <dbReference type="ARBA" id="ARBA00022989"/>
    </source>
</evidence>
<dbReference type="Pfam" id="PF07690">
    <property type="entry name" value="MFS_1"/>
    <property type="match status" value="1"/>
</dbReference>
<comment type="caution">
    <text evidence="8">The sequence shown here is derived from an EMBL/GenBank/DDBJ whole genome shotgun (WGS) entry which is preliminary data.</text>
</comment>
<dbReference type="GO" id="GO:0022857">
    <property type="term" value="F:transmembrane transporter activity"/>
    <property type="evidence" value="ECO:0007669"/>
    <property type="project" value="InterPro"/>
</dbReference>
<feature type="transmembrane region" description="Helical" evidence="6">
    <location>
        <begin position="373"/>
        <end position="401"/>
    </location>
</feature>
<evidence type="ECO:0000256" key="5">
    <source>
        <dbReference type="ARBA" id="ARBA00023136"/>
    </source>
</evidence>
<dbReference type="InterPro" id="IPR011701">
    <property type="entry name" value="MFS"/>
</dbReference>
<evidence type="ECO:0000256" key="1">
    <source>
        <dbReference type="ARBA" id="ARBA00004651"/>
    </source>
</evidence>
<feature type="transmembrane region" description="Helical" evidence="6">
    <location>
        <begin position="37"/>
        <end position="59"/>
    </location>
</feature>
<evidence type="ECO:0000259" key="7">
    <source>
        <dbReference type="PROSITE" id="PS50850"/>
    </source>
</evidence>
<dbReference type="EMBL" id="AGYG01000037">
    <property type="protein sequence ID" value="ENZ31372.1"/>
    <property type="molecule type" value="Genomic_DNA"/>
</dbReference>
<dbReference type="Proteomes" id="UP000013041">
    <property type="component" value="Unassembled WGS sequence"/>
</dbReference>
<evidence type="ECO:0000313" key="8">
    <source>
        <dbReference type="EMBL" id="ENZ31372.1"/>
    </source>
</evidence>
<feature type="transmembrane region" description="Helical" evidence="6">
    <location>
        <begin position="71"/>
        <end position="88"/>
    </location>
</feature>
<gene>
    <name evidence="8" type="ORF">HMPREF1097_05712</name>
</gene>
<sequence length="407" mass="46616">MEQHLKINKNFKAIIVCSRIFTITPISILFYQAHGLSFSQIMIMRIATFLSTSLIELPSGYIGDRIGYKKVVQIGLYLTLLSCLGHIFSDSFTSFMIWKIMWGVGLAMLSGADEAWYYASLMSLGRENQYGNNISEAHSMVQFITAFSLIISSALFFLDIRLPFAFNAIFFCVALVATKNLKDNKQLHNIKSVQGKKNNFSLESIYQIINHTNIYFLFADVLFVSTTIFMFETYQPQMTESNIPVSYFGIIYFLFSLITGFGARFYSFIENKYANVLKFDLKYYFFLVVLQALSSLAVCFFSSNSFIILLIFSIQEFIFGYFRVYSNVAINKNVDNAYRATILSVKSLLNSVFKIIIFMILGKIMDRYYLNTTYVVIALVFLIGGILIGFIAKVNAFIFLFSNRSRE</sequence>
<dbReference type="PANTHER" id="PTHR23530">
    <property type="entry name" value="TRANSPORT PROTEIN-RELATED"/>
    <property type="match status" value="1"/>
</dbReference>
<evidence type="ECO:0000256" key="2">
    <source>
        <dbReference type="ARBA" id="ARBA00022448"/>
    </source>
</evidence>
<protein>
    <recommendedName>
        <fullName evidence="7">Major facilitator superfamily (MFS) profile domain-containing protein</fullName>
    </recommendedName>
</protein>
<dbReference type="InterPro" id="IPR020846">
    <property type="entry name" value="MFS_dom"/>
</dbReference>